<dbReference type="SUPFAM" id="SSF52980">
    <property type="entry name" value="Restriction endonuclease-like"/>
    <property type="match status" value="1"/>
</dbReference>
<dbReference type="KEGG" id="bci:BCI_0546"/>
<sequence>MNPITLQLKQHCLIEASAGTGKTYTLVILYLRLLLGIGGLSAYHRPLSITEILLVTFTEAAIKEIRSRIHDTIHRLRISCVCGYSNDPLLAALLLQIKNIPLAINQLLAAEQQINEAAIFTIHGFCQRMLNINYNLLESSFWSQKQLLEDDTHLLQQVVTDFWRRYCSPLPDSVARIVQQYWTGPDQLLTSLLPYLHNMHIESIIVSDQLITTASIIDHHNKIINYIDALKKQWLLFMQQWSIFIQYIPINGICKKTALNWKKKISIWANKLTVDYAIPIELERLNYLLCNTNTLPVEIRDHLFFKELAKFYLNYQFSLQEFILRLAINEIIPSLEKEKNLKNIMSFHDLLKDFDNILTSNHGEIFANFIRSRYPVAMIDEFQDIDPLQYRIFKRLYDLTKNTVLLLIGDPKQAIYSFRGADIFTYIHARKLVKECYTLDTNWRSAPGMVNAVNQLFQSLPIPFIFSEIPFKPAVASAFNSNLQFMLDEKAQPAMLLWLQASNNVGVAHYQKSMAHQCAATISYWLRSSNAGLAWLESNKGRKQLQASDIVVLVRNRDEAALINDAMTALSIKSVYVSSFSSVFQTIEAREIMCLLQAIVEPEQHNKLRCALATSLLGGEVDVIESFNINEKINNKWRGKFNLYHKIWQQHGILPMLRHIIIENHIAEFWLSSYSGERCITNVLHLGELLQQASVQFDNEYALVRWLSVKITDPNDKDKNQQLWLENHHNLVHIITIHKSKGLEFPLVLLPFASNFRSKKHSMFHDRQLYPAGLDLSIAPNSMNLTEDDKRLAEDLRLLYVAVTRSIYHCCIGIAPIYHGYSKITSTSDLHLSALGYLIQQGNAGNAIFLRSQLEKLLVRAEGDISLCEINKSPLSHTIVSIPVANLELSARHLPINLFDRWQITSYTELQKNTAVTSIRFNDKAQQQLYSNINVDLLNHQQYITELTQHTFPCGKLAGKFLHSIFETIDFSKQIDSTQLSLELTKHNIDQCWLLVLQQWLHKVITAPLNNSNLSLSKLDHRNYCTELPFLLPINTTLRAQDMDKLCKNYDPLSLRCPTLDFTPVKGMLTGVIDLVFCWQNRYYLLDYKSNRLGEDSSAYTKEAIEQAMIQHRYELQYQLYTLALHRYMRHRLVNYDYQRDFGGIFYLFIRGIELNLPIESIYTYRPDISLINKLDQMFNGKM</sequence>
<comment type="catalytic activity">
    <reaction evidence="14 15">
        <text>ATP + H2O = ADP + phosphate + H(+)</text>
        <dbReference type="Rhea" id="RHEA:13065"/>
        <dbReference type="ChEBI" id="CHEBI:15377"/>
        <dbReference type="ChEBI" id="CHEBI:15378"/>
        <dbReference type="ChEBI" id="CHEBI:30616"/>
        <dbReference type="ChEBI" id="CHEBI:43474"/>
        <dbReference type="ChEBI" id="CHEBI:456216"/>
        <dbReference type="EC" id="5.6.2.4"/>
    </reaction>
</comment>
<feature type="region of interest" description="DNA-binding and helicase activity, interacts with RecC" evidence="15">
    <location>
        <begin position="1"/>
        <end position="851"/>
    </location>
</feature>
<comment type="subunit">
    <text evidence="15">Heterotrimer of RecB, RecC and RecD. All subunits contribute to DNA-binding. Interacts with RecA.</text>
</comment>
<comment type="cofactor">
    <cofactor evidence="15">
        <name>Mg(2+)</name>
        <dbReference type="ChEBI" id="CHEBI:18420"/>
    </cofactor>
    <text evidence="15">Binds 1 Mg(2+) ion per subunit.</text>
</comment>
<evidence type="ECO:0000256" key="6">
    <source>
        <dbReference type="ARBA" id="ARBA00022806"/>
    </source>
</evidence>
<dbReference type="OrthoDB" id="9810135at2"/>
<evidence type="ECO:0000256" key="8">
    <source>
        <dbReference type="ARBA" id="ARBA00022840"/>
    </source>
</evidence>
<evidence type="ECO:0000256" key="3">
    <source>
        <dbReference type="ARBA" id="ARBA00022741"/>
    </source>
</evidence>
<keyword evidence="4 15" id="KW-0227">DNA damage</keyword>
<dbReference type="CDD" id="cd22352">
    <property type="entry name" value="RecB_C-like"/>
    <property type="match status" value="1"/>
</dbReference>
<dbReference type="GO" id="GO:0016887">
    <property type="term" value="F:ATP hydrolysis activity"/>
    <property type="evidence" value="ECO:0007669"/>
    <property type="project" value="RHEA"/>
</dbReference>
<evidence type="ECO:0000259" key="17">
    <source>
        <dbReference type="PROSITE" id="PS51198"/>
    </source>
</evidence>
<dbReference type="GO" id="GO:0000287">
    <property type="term" value="F:magnesium ion binding"/>
    <property type="evidence" value="ECO:0007669"/>
    <property type="project" value="UniProtKB-UniRule"/>
</dbReference>
<keyword evidence="11 15" id="KW-0234">DNA repair</keyword>
<comment type="similarity">
    <text evidence="15">Belongs to the helicase family. UvrD subfamily.</text>
</comment>
<dbReference type="Proteomes" id="UP000002427">
    <property type="component" value="Chromosome"/>
</dbReference>
<dbReference type="Pfam" id="PF13361">
    <property type="entry name" value="UvrD_C"/>
    <property type="match status" value="1"/>
</dbReference>
<keyword evidence="1 15" id="KW-0540">Nuclease</keyword>
<accession>Q1LST8</accession>
<dbReference type="SUPFAM" id="SSF52540">
    <property type="entry name" value="P-loop containing nucleoside triphosphate hydrolases"/>
    <property type="match status" value="1"/>
</dbReference>
<dbReference type="GO" id="GO:0008854">
    <property type="term" value="F:exodeoxyribonuclease V activity"/>
    <property type="evidence" value="ECO:0007669"/>
    <property type="project" value="UniProtKB-EC"/>
</dbReference>
<dbReference type="GO" id="GO:0003677">
    <property type="term" value="F:DNA binding"/>
    <property type="evidence" value="ECO:0007669"/>
    <property type="project" value="UniProtKB-UniRule"/>
</dbReference>
<reference evidence="19 20" key="1">
    <citation type="journal article" date="2006" name="PLoS Biol.">
        <title>Metabolic complementarity and genomics of the dual bacterial symbiosis of sharpshooters.</title>
        <authorList>
            <person name="Wu D."/>
            <person name="Daugherty S.C."/>
            <person name="Van Aken S.E."/>
            <person name="Pai G.H."/>
            <person name="Watkins K.L."/>
            <person name="Khouri H."/>
            <person name="Tallon L.J."/>
            <person name="Zaborsky J.M."/>
            <person name="Dunbar H.E."/>
            <person name="Tran P.L."/>
            <person name="Moran N.A."/>
            <person name="Eisen J.A."/>
        </authorList>
    </citation>
    <scope>NUCLEOTIDE SEQUENCE [LARGE SCALE GENOMIC DNA]</scope>
    <source>
        <strain evidence="19">Hc</strain>
    </source>
</reference>
<dbReference type="InterPro" id="IPR011335">
    <property type="entry name" value="Restrct_endonuc-II-like"/>
</dbReference>
<evidence type="ECO:0000313" key="19">
    <source>
        <dbReference type="EMBL" id="ABF13913.1"/>
    </source>
</evidence>
<dbReference type="GO" id="GO:0005829">
    <property type="term" value="C:cytosol"/>
    <property type="evidence" value="ECO:0007669"/>
    <property type="project" value="TreeGrafter"/>
</dbReference>
<keyword evidence="9 15" id="KW-0460">Magnesium</keyword>
<feature type="active site" description="For nuclease activity" evidence="15">
    <location>
        <position position="1087"/>
    </location>
</feature>
<dbReference type="RefSeq" id="WP_011520709.1">
    <property type="nucleotide sequence ID" value="NC_007984.1"/>
</dbReference>
<dbReference type="GO" id="GO:0009338">
    <property type="term" value="C:exodeoxyribonuclease V complex"/>
    <property type="evidence" value="ECO:0007669"/>
    <property type="project" value="TreeGrafter"/>
</dbReference>
<evidence type="ECO:0000256" key="15">
    <source>
        <dbReference type="HAMAP-Rule" id="MF_01485"/>
    </source>
</evidence>
<dbReference type="Gene3D" id="1.10.486.10">
    <property type="entry name" value="PCRA, domain 4"/>
    <property type="match status" value="1"/>
</dbReference>
<comment type="domain">
    <text evidence="15">The N-terminal DNA-binding domain is a ssDNA-dependent ATPase and has ATP-dependent 3'-5' helicase function. This domain interacts with RecC.</text>
</comment>
<evidence type="ECO:0000256" key="10">
    <source>
        <dbReference type="ARBA" id="ARBA00023125"/>
    </source>
</evidence>
<comment type="catalytic activity">
    <reaction evidence="15">
        <text>Exonucleolytic cleavage (in the presence of ATP) in either 5'- to 3'- or 3'- to 5'-direction to yield 5'-phosphooligonucleotides.</text>
        <dbReference type="EC" id="3.1.11.5"/>
    </reaction>
</comment>
<protein>
    <recommendedName>
        <fullName evidence="15">RecBCD enzyme subunit RecB</fullName>
        <ecNumber evidence="15">3.1.11.5</ecNumber>
        <ecNumber evidence="15">5.6.2.4</ecNumber>
    </recommendedName>
    <alternativeName>
        <fullName evidence="15">DNA 3'-5' helicase subunit RecB</fullName>
    </alternativeName>
    <alternativeName>
        <fullName evidence="15">Exonuclease V subunit RecB</fullName>
        <shortName evidence="15">ExoV subunit RecB</shortName>
    </alternativeName>
    <alternativeName>
        <fullName evidence="15">Helicase/nuclease RecBCD subunit RecB</fullName>
    </alternativeName>
</protein>
<organism evidence="19 20">
    <name type="scientific">Baumannia cicadellinicola subsp. Homalodisca coagulata</name>
    <dbReference type="NCBI Taxonomy" id="374463"/>
    <lineage>
        <taxon>Bacteria</taxon>
        <taxon>Pseudomonadati</taxon>
        <taxon>Pseudomonadota</taxon>
        <taxon>Gammaproteobacteria</taxon>
        <taxon>Candidatus Palibaumannia</taxon>
    </lineage>
</organism>
<dbReference type="InterPro" id="IPR014016">
    <property type="entry name" value="UvrD-like_ATP-bd"/>
</dbReference>
<evidence type="ECO:0000256" key="1">
    <source>
        <dbReference type="ARBA" id="ARBA00022722"/>
    </source>
</evidence>
<dbReference type="HAMAP" id="MF_01485">
    <property type="entry name" value="RecB"/>
    <property type="match status" value="1"/>
</dbReference>
<evidence type="ECO:0000256" key="13">
    <source>
        <dbReference type="ARBA" id="ARBA00034617"/>
    </source>
</evidence>
<comment type="catalytic activity">
    <reaction evidence="13 15">
        <text>Couples ATP hydrolysis with the unwinding of duplex DNA by translocating in the 3'-5' direction.</text>
        <dbReference type="EC" id="5.6.2.4"/>
    </reaction>
</comment>
<comment type="miscellaneous">
    <text evidence="15">In the RecBCD complex, RecB has a slow 3'-5' helicase, an exonuclease activity and loads RecA onto ssDNA, RecD has a fast 5'-3' helicase activity, while RecC stimulates the ATPase and processivity of the RecB helicase and contributes to recognition of the Chi site.</text>
</comment>
<keyword evidence="8 15" id="KW-0067">ATP-binding</keyword>
<dbReference type="PANTHER" id="PTHR11070">
    <property type="entry name" value="UVRD / RECB / PCRA DNA HELICASE FAMILY MEMBER"/>
    <property type="match status" value="1"/>
</dbReference>
<dbReference type="GO" id="GO:0000724">
    <property type="term" value="P:double-strand break repair via homologous recombination"/>
    <property type="evidence" value="ECO:0007669"/>
    <property type="project" value="UniProtKB-UniRule"/>
</dbReference>
<evidence type="ECO:0000256" key="12">
    <source>
        <dbReference type="ARBA" id="ARBA00023235"/>
    </source>
</evidence>
<keyword evidence="2 15" id="KW-0479">Metal-binding</keyword>
<evidence type="ECO:0000256" key="7">
    <source>
        <dbReference type="ARBA" id="ARBA00022839"/>
    </source>
</evidence>
<dbReference type="HOGENOM" id="CLU_001114_6_0_6"/>
<dbReference type="InterPro" id="IPR004586">
    <property type="entry name" value="RecB"/>
</dbReference>
<dbReference type="Gene3D" id="3.90.320.10">
    <property type="match status" value="1"/>
</dbReference>
<dbReference type="PROSITE" id="PS51217">
    <property type="entry name" value="UVRD_HELICASE_CTER"/>
    <property type="match status" value="1"/>
</dbReference>
<dbReference type="PANTHER" id="PTHR11070:SF23">
    <property type="entry name" value="RECBCD ENZYME SUBUNIT RECB"/>
    <property type="match status" value="1"/>
</dbReference>
<feature type="binding site" evidence="15">
    <location>
        <position position="1087"/>
    </location>
    <ligand>
        <name>Mg(2+)</name>
        <dbReference type="ChEBI" id="CHEBI:18420"/>
    </ligand>
</feature>
<dbReference type="EC" id="3.1.11.5" evidence="15"/>
<dbReference type="EMBL" id="CP000238">
    <property type="protein sequence ID" value="ABF13913.1"/>
    <property type="molecule type" value="Genomic_DNA"/>
</dbReference>
<feature type="binding site" evidence="15">
    <location>
        <position position="963"/>
    </location>
    <ligand>
        <name>Mg(2+)</name>
        <dbReference type="ChEBI" id="CHEBI:18420"/>
    </ligand>
</feature>
<evidence type="ECO:0000256" key="14">
    <source>
        <dbReference type="ARBA" id="ARBA00048988"/>
    </source>
</evidence>
<dbReference type="InterPro" id="IPR000212">
    <property type="entry name" value="DNA_helicase_UvrD/REP"/>
</dbReference>
<dbReference type="InterPro" id="IPR027417">
    <property type="entry name" value="P-loop_NTPase"/>
</dbReference>
<feature type="region of interest" description="Nuclease activity, interacts with RecD and RecA" evidence="15">
    <location>
        <begin position="901"/>
        <end position="1183"/>
    </location>
</feature>
<feature type="domain" description="UvrD-like helicase C-terminal" evidence="18">
    <location>
        <begin position="476"/>
        <end position="742"/>
    </location>
</feature>
<dbReference type="STRING" id="374463.BCI_0546"/>
<dbReference type="PROSITE" id="PS51198">
    <property type="entry name" value="UVRD_HELICASE_ATP_BIND"/>
    <property type="match status" value="1"/>
</dbReference>
<comment type="domain">
    <text evidence="15">The C-terminal domain has nuclease activity and interacts with RecD. It interacts with RecA, facilitating its loading onto ssDNA.</text>
</comment>
<keyword evidence="7 15" id="KW-0269">Exonuclease</keyword>
<evidence type="ECO:0000256" key="2">
    <source>
        <dbReference type="ARBA" id="ARBA00022723"/>
    </source>
</evidence>
<feature type="binding site" evidence="16">
    <location>
        <begin position="16"/>
        <end position="23"/>
    </location>
    <ligand>
        <name>ATP</name>
        <dbReference type="ChEBI" id="CHEBI:30616"/>
    </ligand>
</feature>
<gene>
    <name evidence="15 19" type="primary">recB</name>
    <name evidence="19" type="ordered locus">BCI_0546</name>
</gene>
<keyword evidence="5 15" id="KW-0378">Hydrolase</keyword>
<evidence type="ECO:0000256" key="11">
    <source>
        <dbReference type="ARBA" id="ARBA00023204"/>
    </source>
</evidence>
<dbReference type="InterPro" id="IPR014017">
    <property type="entry name" value="DNA_helicase_UvrD-like_C"/>
</dbReference>
<dbReference type="Pfam" id="PF00580">
    <property type="entry name" value="UvrD-helicase"/>
    <property type="match status" value="1"/>
</dbReference>
<evidence type="ECO:0000313" key="20">
    <source>
        <dbReference type="Proteomes" id="UP000002427"/>
    </source>
</evidence>
<dbReference type="Gene3D" id="3.40.50.300">
    <property type="entry name" value="P-loop containing nucleotide triphosphate hydrolases"/>
    <property type="match status" value="2"/>
</dbReference>
<evidence type="ECO:0000256" key="4">
    <source>
        <dbReference type="ARBA" id="ARBA00022763"/>
    </source>
</evidence>
<dbReference type="GO" id="GO:0043138">
    <property type="term" value="F:3'-5' DNA helicase activity"/>
    <property type="evidence" value="ECO:0007669"/>
    <property type="project" value="UniProtKB-UniRule"/>
</dbReference>
<feature type="binding site" evidence="15">
    <location>
        <position position="1074"/>
    </location>
    <ligand>
        <name>Mg(2+)</name>
        <dbReference type="ChEBI" id="CHEBI:18420"/>
    </ligand>
</feature>
<keyword evidence="10 15" id="KW-0238">DNA-binding</keyword>
<dbReference type="InterPro" id="IPR011604">
    <property type="entry name" value="PDDEXK-like_dom_sf"/>
</dbReference>
<dbReference type="NCBIfam" id="TIGR00609">
    <property type="entry name" value="recB"/>
    <property type="match status" value="1"/>
</dbReference>
<keyword evidence="6 15" id="KW-0347">Helicase</keyword>
<evidence type="ECO:0000259" key="18">
    <source>
        <dbReference type="PROSITE" id="PS51217"/>
    </source>
</evidence>
<proteinExistence type="inferred from homology"/>
<dbReference type="GO" id="GO:0005524">
    <property type="term" value="F:ATP binding"/>
    <property type="evidence" value="ECO:0007669"/>
    <property type="project" value="UniProtKB-UniRule"/>
</dbReference>
<keyword evidence="3 15" id="KW-0547">Nucleotide-binding</keyword>
<evidence type="ECO:0000256" key="5">
    <source>
        <dbReference type="ARBA" id="ARBA00022801"/>
    </source>
</evidence>
<dbReference type="AlphaFoldDB" id="Q1LST8"/>
<feature type="domain" description="UvrD-like helicase ATP-binding" evidence="17">
    <location>
        <begin position="1"/>
        <end position="446"/>
    </location>
</feature>
<keyword evidence="12 15" id="KW-0413">Isomerase</keyword>
<name>Q1LST8_BAUCH</name>
<keyword evidence="20" id="KW-1185">Reference proteome</keyword>
<comment type="function">
    <text evidence="15">A helicase/nuclease that prepares dsDNA breaks (DSB) for recombinational DNA repair. Binds to DSBs and unwinds DNA via a highly rapid and processive ATP-dependent bidirectional helicase activity. Unwinds dsDNA until it encounters a Chi (crossover hotspot instigator) sequence from the 3' direction. Cuts ssDNA a few nucleotides 3' to the Chi site. The properties and activities of the enzyme are changed at Chi. The Chi-altered holoenzyme produces a long 3'-ssDNA overhang and facilitates RecA-binding to the ssDNA for homologous DNA recombination and repair. Holoenzyme degrades any linearized DNA that is unable to undergo homologous recombination. In the holoenzyme this subunit contributes ATPase, 3'-5' helicase, exonuclease activity and loads RecA onto ssDNA.</text>
</comment>
<dbReference type="EC" id="5.6.2.4" evidence="15"/>
<evidence type="ECO:0000256" key="9">
    <source>
        <dbReference type="ARBA" id="ARBA00022842"/>
    </source>
</evidence>
<evidence type="ECO:0000256" key="16">
    <source>
        <dbReference type="PROSITE-ProRule" id="PRU00560"/>
    </source>
</evidence>
<dbReference type="Gene3D" id="1.10.3170.10">
    <property type="entry name" value="Recbcd, chain B, domain 2"/>
    <property type="match status" value="1"/>
</dbReference>